<accession>A0ABT3LK18</accession>
<gene>
    <name evidence="1" type="ORF">K7K06_14060</name>
</gene>
<reference evidence="1" key="1">
    <citation type="submission" date="2021-08" db="EMBL/GenBank/DDBJ databases">
        <title>Characterization of Pseudomonas fragariae.</title>
        <authorList>
            <person name="Carvalho R."/>
            <person name="Marin M."/>
        </authorList>
    </citation>
    <scope>NUCLEOTIDE SEQUENCE</scope>
    <source>
        <strain evidence="1">17</strain>
    </source>
</reference>
<dbReference type="InterPro" id="IPR007325">
    <property type="entry name" value="KFase/CYL"/>
</dbReference>
<dbReference type="InterPro" id="IPR037175">
    <property type="entry name" value="KFase_sf"/>
</dbReference>
<keyword evidence="2" id="KW-1185">Reference proteome</keyword>
<organism evidence="1 2">
    <name type="scientific">Pseudomonas fragariae</name>
    <name type="common">ex Marin et al. 2024</name>
    <dbReference type="NCBI Taxonomy" id="3080056"/>
    <lineage>
        <taxon>Bacteria</taxon>
        <taxon>Pseudomonadati</taxon>
        <taxon>Pseudomonadota</taxon>
        <taxon>Gammaproteobacteria</taxon>
        <taxon>Pseudomonadales</taxon>
        <taxon>Pseudomonadaceae</taxon>
        <taxon>Pseudomonas</taxon>
    </lineage>
</organism>
<proteinExistence type="predicted"/>
<dbReference type="SUPFAM" id="SSF102198">
    <property type="entry name" value="Putative cyclase"/>
    <property type="match status" value="1"/>
</dbReference>
<dbReference type="EMBL" id="JAINZM010000014">
    <property type="protein sequence ID" value="MCW6056778.1"/>
    <property type="molecule type" value="Genomic_DNA"/>
</dbReference>
<evidence type="ECO:0000313" key="1">
    <source>
        <dbReference type="EMBL" id="MCW6056778.1"/>
    </source>
</evidence>
<dbReference type="Gene3D" id="3.50.30.50">
    <property type="entry name" value="Putative cyclase"/>
    <property type="match status" value="1"/>
</dbReference>
<protein>
    <submittedName>
        <fullName evidence="1">Cyclase family protein</fullName>
    </submittedName>
</protein>
<evidence type="ECO:0000313" key="2">
    <source>
        <dbReference type="Proteomes" id="UP001142690"/>
    </source>
</evidence>
<dbReference type="Pfam" id="PF04199">
    <property type="entry name" value="Cyclase"/>
    <property type="match status" value="1"/>
</dbReference>
<name>A0ABT3LK18_9PSED</name>
<comment type="caution">
    <text evidence="1">The sequence shown here is derived from an EMBL/GenBank/DDBJ whole genome shotgun (WGS) entry which is preliminary data.</text>
</comment>
<sequence length="264" mass="29008">MTRIEILYNGRMHTLRLQESIKLSAQLCFADNAINLYGILPALEEPLQYGSSLASVKLGGSCNASIIRFVPHCHGTHTECIGHLLPDVHDVAELNIPPFIAATLIHVPLERASQMKDHYNIHAAADDWIITAGAIERAITPLGSDYLQALVIATDNNTWLPDGNGAPYFSHQAMELVVKSGVQHLLVDIPSIDKLNDGGMMDNHRCFWGLSDPCNPIKERNVASITEMIRLPANTPSGHYFISIQLPDLTGDALPSKPLLFPFF</sequence>
<dbReference type="Proteomes" id="UP001142690">
    <property type="component" value="Unassembled WGS sequence"/>
</dbReference>